<evidence type="ECO:0000313" key="4">
    <source>
        <dbReference type="EMBL" id="RXH95403.1"/>
    </source>
</evidence>
<keyword evidence="5" id="KW-1185">Reference proteome</keyword>
<dbReference type="SUPFAM" id="SSF52743">
    <property type="entry name" value="Subtilisin-like"/>
    <property type="match status" value="1"/>
</dbReference>
<dbReference type="GO" id="GO:0005576">
    <property type="term" value="C:extracellular region"/>
    <property type="evidence" value="ECO:0007669"/>
    <property type="project" value="UniProtKB-SubCell"/>
</dbReference>
<evidence type="ECO:0008006" key="6">
    <source>
        <dbReference type="Google" id="ProtNLM"/>
    </source>
</evidence>
<dbReference type="STRING" id="3750.A0A498JNH7"/>
<dbReference type="Proteomes" id="UP000290289">
    <property type="component" value="Chromosome 6"/>
</dbReference>
<sequence>MLAGLDATVEDGMDVLSLSLGGLSLPFYDDVIAIAGNFGPFHESLSWILTVGASTTDRKLKSKAEMLNTYGTITEMRLLPRSLTLHQEDQAFQALEF</sequence>
<evidence type="ECO:0000256" key="1">
    <source>
        <dbReference type="ARBA" id="ARBA00004613"/>
    </source>
</evidence>
<dbReference type="AlphaFoldDB" id="A0A498JNH7"/>
<accession>A0A498JNH7</accession>
<comment type="subcellular location">
    <subcellularLocation>
        <location evidence="1">Secreted</location>
    </subcellularLocation>
</comment>
<dbReference type="PANTHER" id="PTHR10795">
    <property type="entry name" value="PROPROTEIN CONVERTASE SUBTILISIN/KEXIN"/>
    <property type="match status" value="1"/>
</dbReference>
<comment type="caution">
    <text evidence="4">The sequence shown here is derived from an EMBL/GenBank/DDBJ whole genome shotgun (WGS) entry which is preliminary data.</text>
</comment>
<dbReference type="Gene3D" id="3.50.30.30">
    <property type="match status" value="1"/>
</dbReference>
<dbReference type="EMBL" id="RDQH01000332">
    <property type="protein sequence ID" value="RXH95403.1"/>
    <property type="molecule type" value="Genomic_DNA"/>
</dbReference>
<comment type="similarity">
    <text evidence="2">Belongs to the peptidase S8 family.</text>
</comment>
<keyword evidence="3" id="KW-0732">Signal</keyword>
<evidence type="ECO:0000313" key="5">
    <source>
        <dbReference type="Proteomes" id="UP000290289"/>
    </source>
</evidence>
<name>A0A498JNH7_MALDO</name>
<protein>
    <recommendedName>
        <fullName evidence="6">Peptidase S8/S53 domain-containing protein</fullName>
    </recommendedName>
</protein>
<organism evidence="4 5">
    <name type="scientific">Malus domestica</name>
    <name type="common">Apple</name>
    <name type="synonym">Pyrus malus</name>
    <dbReference type="NCBI Taxonomy" id="3750"/>
    <lineage>
        <taxon>Eukaryota</taxon>
        <taxon>Viridiplantae</taxon>
        <taxon>Streptophyta</taxon>
        <taxon>Embryophyta</taxon>
        <taxon>Tracheophyta</taxon>
        <taxon>Spermatophyta</taxon>
        <taxon>Magnoliopsida</taxon>
        <taxon>eudicotyledons</taxon>
        <taxon>Gunneridae</taxon>
        <taxon>Pentapetalae</taxon>
        <taxon>rosids</taxon>
        <taxon>fabids</taxon>
        <taxon>Rosales</taxon>
        <taxon>Rosaceae</taxon>
        <taxon>Amygdaloideae</taxon>
        <taxon>Maleae</taxon>
        <taxon>Malus</taxon>
    </lineage>
</organism>
<evidence type="ECO:0000256" key="2">
    <source>
        <dbReference type="ARBA" id="ARBA00011073"/>
    </source>
</evidence>
<gene>
    <name evidence="4" type="ORF">DVH24_007903</name>
</gene>
<dbReference type="InterPro" id="IPR045051">
    <property type="entry name" value="SBT"/>
</dbReference>
<dbReference type="GO" id="GO:0006508">
    <property type="term" value="P:proteolysis"/>
    <property type="evidence" value="ECO:0007669"/>
    <property type="project" value="InterPro"/>
</dbReference>
<dbReference type="Gene3D" id="3.40.50.200">
    <property type="entry name" value="Peptidase S8/S53 domain"/>
    <property type="match status" value="1"/>
</dbReference>
<proteinExistence type="inferred from homology"/>
<dbReference type="InterPro" id="IPR036852">
    <property type="entry name" value="Peptidase_S8/S53_dom_sf"/>
</dbReference>
<evidence type="ECO:0000256" key="3">
    <source>
        <dbReference type="ARBA" id="ARBA00022729"/>
    </source>
</evidence>
<dbReference type="GO" id="GO:0004252">
    <property type="term" value="F:serine-type endopeptidase activity"/>
    <property type="evidence" value="ECO:0007669"/>
    <property type="project" value="InterPro"/>
</dbReference>
<reference evidence="4 5" key="1">
    <citation type="submission" date="2018-10" db="EMBL/GenBank/DDBJ databases">
        <title>A high-quality apple genome assembly.</title>
        <authorList>
            <person name="Hu J."/>
        </authorList>
    </citation>
    <scope>NUCLEOTIDE SEQUENCE [LARGE SCALE GENOMIC DNA]</scope>
    <source>
        <strain evidence="5">cv. HFTH1</strain>
        <tissue evidence="4">Young leaf</tissue>
    </source>
</reference>